<keyword evidence="1" id="KW-0812">Transmembrane</keyword>
<dbReference type="Proteomes" id="UP001589607">
    <property type="component" value="Unassembled WGS sequence"/>
</dbReference>
<evidence type="ECO:0000256" key="1">
    <source>
        <dbReference type="SAM" id="Phobius"/>
    </source>
</evidence>
<feature type="transmembrane region" description="Helical" evidence="1">
    <location>
        <begin position="164"/>
        <end position="186"/>
    </location>
</feature>
<feature type="transmembrane region" description="Helical" evidence="1">
    <location>
        <begin position="121"/>
        <end position="139"/>
    </location>
</feature>
<keyword evidence="1" id="KW-0472">Membrane</keyword>
<evidence type="ECO:0000313" key="2">
    <source>
        <dbReference type="EMBL" id="MFB9096303.1"/>
    </source>
</evidence>
<organism evidence="2 3">
    <name type="scientific">Flavobacterium jumunjinense</name>
    <dbReference type="NCBI Taxonomy" id="998845"/>
    <lineage>
        <taxon>Bacteria</taxon>
        <taxon>Pseudomonadati</taxon>
        <taxon>Bacteroidota</taxon>
        <taxon>Flavobacteriia</taxon>
        <taxon>Flavobacteriales</taxon>
        <taxon>Flavobacteriaceae</taxon>
        <taxon>Flavobacterium</taxon>
    </lineage>
</organism>
<comment type="caution">
    <text evidence="2">The sequence shown here is derived from an EMBL/GenBank/DDBJ whole genome shotgun (WGS) entry which is preliminary data.</text>
</comment>
<keyword evidence="1" id="KW-1133">Transmembrane helix</keyword>
<protein>
    <submittedName>
        <fullName evidence="2">Uncharacterized protein</fullName>
    </submittedName>
</protein>
<dbReference type="EMBL" id="JBHMEY010000015">
    <property type="protein sequence ID" value="MFB9096303.1"/>
    <property type="molecule type" value="Genomic_DNA"/>
</dbReference>
<accession>A0ABV5GLU9</accession>
<proteinExistence type="predicted"/>
<reference evidence="2 3" key="1">
    <citation type="submission" date="2024-09" db="EMBL/GenBank/DDBJ databases">
        <authorList>
            <person name="Sun Q."/>
            <person name="Mori K."/>
        </authorList>
    </citation>
    <scope>NUCLEOTIDE SEQUENCE [LARGE SCALE GENOMIC DNA]</scope>
    <source>
        <strain evidence="2 3">CECT 7955</strain>
    </source>
</reference>
<keyword evidence="3" id="KW-1185">Reference proteome</keyword>
<gene>
    <name evidence="2" type="ORF">ACFFVF_07230</name>
</gene>
<feature type="transmembrane region" description="Helical" evidence="1">
    <location>
        <begin position="43"/>
        <end position="60"/>
    </location>
</feature>
<feature type="transmembrane region" description="Helical" evidence="1">
    <location>
        <begin position="66"/>
        <end position="83"/>
    </location>
</feature>
<name>A0ABV5GLU9_9FLAO</name>
<dbReference type="RefSeq" id="WP_236455408.1">
    <property type="nucleotide sequence ID" value="NZ_CBCSGE010000022.1"/>
</dbReference>
<sequence>MEKSIENIWKEGFQKDGALIAPRINNLYNQKSIHIIDKFKRMFRINLVAIVVFAFVFLILSYFLEIVLAGIIFFIMLMVLFIINKNLLNGLEKLDKKESSYEYLKSFNLWINKHKDINKKVSTFFYPLIFLAFVISFWFKEVRNKTIGEHFVNKVLIHFPDADLFYGIPVIAIVLVLFIAVLLGYFGGRIFQWDLNVIYGKVFKKLELLMNEIERLNK</sequence>
<evidence type="ECO:0000313" key="3">
    <source>
        <dbReference type="Proteomes" id="UP001589607"/>
    </source>
</evidence>